<protein>
    <submittedName>
        <fullName evidence="2">Uncharacterized protein</fullName>
    </submittedName>
</protein>
<name>A0A2T0W400_9LACT</name>
<feature type="transmembrane region" description="Helical" evidence="1">
    <location>
        <begin position="6"/>
        <end position="22"/>
    </location>
</feature>
<reference evidence="2 3" key="1">
    <citation type="submission" date="2018-03" db="EMBL/GenBank/DDBJ databases">
        <title>Genomic Encyclopedia of Archaeal and Bacterial Type Strains, Phase II (KMG-II): from individual species to whole genera.</title>
        <authorList>
            <person name="Goeker M."/>
        </authorList>
    </citation>
    <scope>NUCLEOTIDE SEQUENCE [LARGE SCALE GENOMIC DNA]</scope>
    <source>
        <strain evidence="2 3">DSM 13175</strain>
    </source>
</reference>
<keyword evidence="1" id="KW-1133">Transmembrane helix</keyword>
<dbReference type="Proteomes" id="UP000238205">
    <property type="component" value="Unassembled WGS sequence"/>
</dbReference>
<keyword evidence="3" id="KW-1185">Reference proteome</keyword>
<dbReference type="RefSeq" id="WP_106194950.1">
    <property type="nucleotide sequence ID" value="NZ_PVTO01000021.1"/>
</dbReference>
<organism evidence="2 3">
    <name type="scientific">Alkalibacterium olivapovliticus</name>
    <dbReference type="NCBI Taxonomy" id="99907"/>
    <lineage>
        <taxon>Bacteria</taxon>
        <taxon>Bacillati</taxon>
        <taxon>Bacillota</taxon>
        <taxon>Bacilli</taxon>
        <taxon>Lactobacillales</taxon>
        <taxon>Carnobacteriaceae</taxon>
        <taxon>Alkalibacterium</taxon>
    </lineage>
</organism>
<keyword evidence="1" id="KW-0472">Membrane</keyword>
<dbReference type="AlphaFoldDB" id="A0A2T0W400"/>
<evidence type="ECO:0000313" key="3">
    <source>
        <dbReference type="Proteomes" id="UP000238205"/>
    </source>
</evidence>
<keyword evidence="1" id="KW-0812">Transmembrane</keyword>
<accession>A0A2T0W400</accession>
<comment type="caution">
    <text evidence="2">The sequence shown here is derived from an EMBL/GenBank/DDBJ whole genome shotgun (WGS) entry which is preliminary data.</text>
</comment>
<gene>
    <name evidence="2" type="ORF">CLV38_12133</name>
</gene>
<dbReference type="EMBL" id="PVTO01000021">
    <property type="protein sequence ID" value="PRY80143.1"/>
    <property type="molecule type" value="Genomic_DNA"/>
</dbReference>
<evidence type="ECO:0000313" key="2">
    <source>
        <dbReference type="EMBL" id="PRY80143.1"/>
    </source>
</evidence>
<sequence>MWISIIISFILIMLVFFTYYRVSKAKWYASEHHNYDLAKLSKILSNFSKLFSYNGEQLPYGRAHGFFKSFVSEDRRVDYYGYEPVRSKALEEFKEYGVLLTSDGVLLKKQKHERENGQELFVSFKGIWKVKHYLSNLVIYYYDTSHINFNLKGFVSEENKALNAKNMQQFLQELIDCGYTRDLYKEDNYLEELYSLINKSKPE</sequence>
<evidence type="ECO:0000256" key="1">
    <source>
        <dbReference type="SAM" id="Phobius"/>
    </source>
</evidence>
<proteinExistence type="predicted"/>